<keyword evidence="11" id="KW-0460">Magnesium</keyword>
<dbReference type="GO" id="GO:0046872">
    <property type="term" value="F:metal ion binding"/>
    <property type="evidence" value="ECO:0007669"/>
    <property type="project" value="UniProtKB-KW"/>
</dbReference>
<keyword evidence="21" id="KW-1185">Reference proteome</keyword>
<evidence type="ECO:0000259" key="18">
    <source>
        <dbReference type="Pfam" id="PF02516"/>
    </source>
</evidence>
<keyword evidence="12 17" id="KW-1133">Transmembrane helix</keyword>
<protein>
    <recommendedName>
        <fullName evidence="6">dolichyl-phosphooligosaccharide-protein glycotransferase</fullName>
        <ecNumber evidence="6">2.4.99.21</ecNumber>
    </recommendedName>
    <alternativeName>
        <fullName evidence="15">Oligosaccharyl transferase</fullName>
    </alternativeName>
</protein>
<evidence type="ECO:0000313" key="21">
    <source>
        <dbReference type="Proteomes" id="UP000001037"/>
    </source>
</evidence>
<dbReference type="KEGG" id="pfm:Pyrfu_1528"/>
<organism evidence="20 21">
    <name type="scientific">Pyrolobus fumarii (strain DSM 11204 / 1A)</name>
    <dbReference type="NCBI Taxonomy" id="694429"/>
    <lineage>
        <taxon>Archaea</taxon>
        <taxon>Thermoproteota</taxon>
        <taxon>Thermoprotei</taxon>
        <taxon>Desulfurococcales</taxon>
        <taxon>Pyrodictiaceae</taxon>
        <taxon>Pyrolobus</taxon>
    </lineage>
</organism>
<evidence type="ECO:0000256" key="2">
    <source>
        <dbReference type="ARBA" id="ARBA00001946"/>
    </source>
</evidence>
<dbReference type="EMBL" id="CP002838">
    <property type="protein sequence ID" value="AEM39385.1"/>
    <property type="molecule type" value="Genomic_DNA"/>
</dbReference>
<name>G0EHN2_PYRF1</name>
<dbReference type="InterPro" id="IPR003674">
    <property type="entry name" value="Oligo_trans_STT3"/>
</dbReference>
<feature type="transmembrane region" description="Helical" evidence="17">
    <location>
        <begin position="443"/>
        <end position="461"/>
    </location>
</feature>
<dbReference type="HOGENOM" id="CLU_351153_0_0_2"/>
<evidence type="ECO:0000259" key="19">
    <source>
        <dbReference type="Pfam" id="PF21436"/>
    </source>
</evidence>
<evidence type="ECO:0000256" key="13">
    <source>
        <dbReference type="ARBA" id="ARBA00023136"/>
    </source>
</evidence>
<evidence type="ECO:0000256" key="15">
    <source>
        <dbReference type="ARBA" id="ARBA00030679"/>
    </source>
</evidence>
<feature type="transmembrane region" description="Helical" evidence="17">
    <location>
        <begin position="278"/>
        <end position="303"/>
    </location>
</feature>
<evidence type="ECO:0000256" key="4">
    <source>
        <dbReference type="ARBA" id="ARBA00004922"/>
    </source>
</evidence>
<dbReference type="EC" id="2.4.99.21" evidence="6"/>
<keyword evidence="9 17" id="KW-0812">Transmembrane</keyword>
<evidence type="ECO:0000256" key="1">
    <source>
        <dbReference type="ARBA" id="ARBA00001936"/>
    </source>
</evidence>
<keyword evidence="10" id="KW-0479">Metal-binding</keyword>
<feature type="transmembrane region" description="Helical" evidence="17">
    <location>
        <begin position="24"/>
        <end position="45"/>
    </location>
</feature>
<evidence type="ECO:0000256" key="7">
    <source>
        <dbReference type="ARBA" id="ARBA00022676"/>
    </source>
</evidence>
<evidence type="ECO:0000256" key="16">
    <source>
        <dbReference type="ARBA" id="ARBA00034066"/>
    </source>
</evidence>
<feature type="transmembrane region" description="Helical" evidence="17">
    <location>
        <begin position="154"/>
        <end position="171"/>
    </location>
</feature>
<evidence type="ECO:0000256" key="6">
    <source>
        <dbReference type="ARBA" id="ARBA00012602"/>
    </source>
</evidence>
<dbReference type="Pfam" id="PF21436">
    <property type="entry name" value="STT3-PglB_core"/>
    <property type="match status" value="1"/>
</dbReference>
<dbReference type="GeneID" id="11138715"/>
<dbReference type="STRING" id="694429.Pyrfu_1528"/>
<comment type="cofactor">
    <cofactor evidence="1">
        <name>Mn(2+)</name>
        <dbReference type="ChEBI" id="CHEBI:29035"/>
    </cofactor>
</comment>
<dbReference type="PANTHER" id="PTHR13872">
    <property type="entry name" value="DOLICHYL-DIPHOSPHOOLIGOSACCHARIDE--PROTEIN GLYCOSYLTRANSFERASE SUBUNIT"/>
    <property type="match status" value="1"/>
</dbReference>
<evidence type="ECO:0000313" key="20">
    <source>
        <dbReference type="EMBL" id="AEM39385.1"/>
    </source>
</evidence>
<feature type="transmembrane region" description="Helical" evidence="17">
    <location>
        <begin position="419"/>
        <end position="437"/>
    </location>
</feature>
<dbReference type="FunCoup" id="G0EHN2">
    <property type="interactions" value="229"/>
</dbReference>
<evidence type="ECO:0000256" key="17">
    <source>
        <dbReference type="SAM" id="Phobius"/>
    </source>
</evidence>
<dbReference type="InParanoid" id="G0EHN2"/>
<gene>
    <name evidence="20" type="ordered locus">Pyrfu_1528</name>
</gene>
<dbReference type="RefSeq" id="WP_014027062.1">
    <property type="nucleotide sequence ID" value="NC_015931.1"/>
</dbReference>
<dbReference type="GO" id="GO:0016020">
    <property type="term" value="C:membrane"/>
    <property type="evidence" value="ECO:0007669"/>
    <property type="project" value="InterPro"/>
</dbReference>
<dbReference type="eggNOG" id="arCOG02044">
    <property type="taxonomic scope" value="Archaea"/>
</dbReference>
<feature type="domain" description="Oligosaccharyl transferase STT3 N-terminal" evidence="18">
    <location>
        <begin position="32"/>
        <end position="405"/>
    </location>
</feature>
<dbReference type="InterPro" id="IPR048307">
    <property type="entry name" value="STT3_N"/>
</dbReference>
<dbReference type="AlphaFoldDB" id="G0EHN2"/>
<keyword evidence="8 20" id="KW-0808">Transferase</keyword>
<feature type="transmembrane region" description="Helical" evidence="17">
    <location>
        <begin position="324"/>
        <end position="348"/>
    </location>
</feature>
<evidence type="ECO:0000256" key="10">
    <source>
        <dbReference type="ARBA" id="ARBA00022723"/>
    </source>
</evidence>
<keyword evidence="7" id="KW-0328">Glycosyltransferase</keyword>
<dbReference type="UniPathway" id="UPA00378"/>
<keyword evidence="14" id="KW-0464">Manganese</keyword>
<comment type="similarity">
    <text evidence="5">Belongs to the STT3 family.</text>
</comment>
<comment type="cofactor">
    <cofactor evidence="2">
        <name>Mg(2+)</name>
        <dbReference type="ChEBI" id="CHEBI:18420"/>
    </cofactor>
</comment>
<dbReference type="Pfam" id="PF02516">
    <property type="entry name" value="STT3"/>
    <property type="match status" value="1"/>
</dbReference>
<dbReference type="Gene3D" id="3.40.50.12610">
    <property type="match status" value="1"/>
</dbReference>
<sequence>MAVRQIFRAMDKFGERLASGKLRLVLYTSILVLSVILAVMLRGLAWPVWVKYGVYIDAFDPWIEYWTAKYLYTHGLSSWWDLRPPNPDVMKFWYPWGRDFTRSSYPLVPMLIASTYPLVSWMLSFEQWAAWVPPLAGAALVIVVSWLLYRRYGLLAGVTGALLTAMLPASLDRTLLGFIEKEGVVLPLVILSVYLMSRSLDNLDNPVKRRVYAFAAGLAGALVGLGWGGYLLPVFVAALSVVLLPAAGIRVKREYIDIPILYWVGLLPAMLFSRWRGIGAMIGMPGGVLLAAAAGVIVLAYLYDMVEKRRTRFTNVLRTVLNSPVRYTLATVSLLTIVFIVGVFTGIMPARSAFLLLPGALKTVIVEQRGPLVESIAEHAADPVKAINEATLMAVLFALLGIIYLAYRVLMRGVAGDIPVLVATSVGYYAMFNAAYFLQTGGVFTALAAAALLGVASEYLTPGAQRGRRRVHTVESQSVVRVLAVVVAVLLVLNAGISVALKSPLYATRLPLVLTSGVSTTAYIPSWYMFLKYINTSTPSDTVVVSWWDYGYWLSVVGDRASLADGATMNATQISLLARILVGDYHEAVKLLEKLKCRPNRTLIVAYGLYQLVRQGDRVVAMLLPTAGDLPKSYWMIRIGGLPLNEYIGDIPVNVGGNTVTVRTFNVYSEAFQNALLYRLLFQAPLMLNEENVVKFVDKRIESIVDGAEIVPALAIPLRGNQVAIVELQGSATRLLAVPEGFRHAVVSAYPLMASGNTVVAVIVAAFEWTG</sequence>
<dbReference type="OrthoDB" id="12184at2157"/>
<feature type="domain" description="STT3/PglB/AglB core" evidence="19">
    <location>
        <begin position="541"/>
        <end position="591"/>
    </location>
</feature>
<evidence type="ECO:0000256" key="8">
    <source>
        <dbReference type="ARBA" id="ARBA00022679"/>
    </source>
</evidence>
<proteinExistence type="inferred from homology"/>
<evidence type="ECO:0000256" key="9">
    <source>
        <dbReference type="ARBA" id="ARBA00022692"/>
    </source>
</evidence>
<feature type="transmembrane region" description="Helical" evidence="17">
    <location>
        <begin position="128"/>
        <end position="148"/>
    </location>
</feature>
<reference evidence="20 21" key="1">
    <citation type="journal article" date="2011" name="Stand. Genomic Sci.">
        <title>Complete genome sequence of the hyperthermophilic chemolithoautotroph Pyrolobus fumarii type strain (1A).</title>
        <authorList>
            <person name="Anderson I."/>
            <person name="Goker M."/>
            <person name="Nolan M."/>
            <person name="Lucas S."/>
            <person name="Hammon N."/>
            <person name="Deshpande S."/>
            <person name="Cheng J.F."/>
            <person name="Tapia R."/>
            <person name="Han C."/>
            <person name="Goodwin L."/>
            <person name="Pitluck S."/>
            <person name="Huntemann M."/>
            <person name="Liolios K."/>
            <person name="Ivanova N."/>
            <person name="Pagani I."/>
            <person name="Mavromatis K."/>
            <person name="Ovchinikova G."/>
            <person name="Pati A."/>
            <person name="Chen A."/>
            <person name="Palaniappan K."/>
            <person name="Land M."/>
            <person name="Hauser L."/>
            <person name="Brambilla E.M."/>
            <person name="Huber H."/>
            <person name="Yasawong M."/>
            <person name="Rohde M."/>
            <person name="Spring S."/>
            <person name="Abt B."/>
            <person name="Sikorski J."/>
            <person name="Wirth R."/>
            <person name="Detter J.C."/>
            <person name="Woyke T."/>
            <person name="Bristow J."/>
            <person name="Eisen J.A."/>
            <person name="Markowitz V."/>
            <person name="Hugenholtz P."/>
            <person name="Kyrpides N.C."/>
            <person name="Klenk H.P."/>
            <person name="Lapidus A."/>
        </authorList>
    </citation>
    <scope>NUCLEOTIDE SEQUENCE [LARGE SCALE GENOMIC DNA]</scope>
    <source>
        <strain evidence="21">DSM 11204 / 1A</strain>
    </source>
</reference>
<dbReference type="Proteomes" id="UP000001037">
    <property type="component" value="Chromosome"/>
</dbReference>
<evidence type="ECO:0000256" key="11">
    <source>
        <dbReference type="ARBA" id="ARBA00022842"/>
    </source>
</evidence>
<feature type="transmembrane region" description="Helical" evidence="17">
    <location>
        <begin position="212"/>
        <end position="243"/>
    </location>
</feature>
<comment type="catalytic activity">
    <reaction evidence="16">
        <text>an archaeal dolichyl phosphooligosaccharide + [protein]-L-asparagine = an archaeal dolichyl phosphate + a glycoprotein with the oligosaccharide chain attached by N-beta-D-glycosyl linkage to a protein L-asparagine.</text>
        <dbReference type="EC" id="2.4.99.21"/>
    </reaction>
</comment>
<dbReference type="GO" id="GO:0012505">
    <property type="term" value="C:endomembrane system"/>
    <property type="evidence" value="ECO:0007669"/>
    <property type="project" value="UniProtKB-SubCell"/>
</dbReference>
<dbReference type="GO" id="GO:0004576">
    <property type="term" value="F:oligosaccharyl transferase activity"/>
    <property type="evidence" value="ECO:0007669"/>
    <property type="project" value="InterPro"/>
</dbReference>
<evidence type="ECO:0000256" key="5">
    <source>
        <dbReference type="ARBA" id="ARBA00010810"/>
    </source>
</evidence>
<dbReference type="PANTHER" id="PTHR13872:SF1">
    <property type="entry name" value="DOLICHYL-DIPHOSPHOOLIGOSACCHARIDE--PROTEIN GLYCOSYLTRANSFERASE SUBUNIT STT3B"/>
    <property type="match status" value="1"/>
</dbReference>
<dbReference type="InterPro" id="IPR048999">
    <property type="entry name" value="STT3-PglB_core"/>
</dbReference>
<evidence type="ECO:0000256" key="3">
    <source>
        <dbReference type="ARBA" id="ARBA00004127"/>
    </source>
</evidence>
<feature type="transmembrane region" description="Helical" evidence="17">
    <location>
        <begin position="255"/>
        <end position="272"/>
    </location>
</feature>
<feature type="transmembrane region" description="Helical" evidence="17">
    <location>
        <begin position="390"/>
        <end position="407"/>
    </location>
</feature>
<evidence type="ECO:0000256" key="14">
    <source>
        <dbReference type="ARBA" id="ARBA00023211"/>
    </source>
</evidence>
<comment type="subcellular location">
    <subcellularLocation>
        <location evidence="3">Endomembrane system</location>
        <topology evidence="3">Multi-pass membrane protein</topology>
    </subcellularLocation>
</comment>
<comment type="pathway">
    <text evidence="4">Protein modification; protein glycosylation.</text>
</comment>
<accession>G0EHN2</accession>
<feature type="transmembrane region" description="Helical" evidence="17">
    <location>
        <begin position="482"/>
        <end position="501"/>
    </location>
</feature>
<keyword evidence="13 17" id="KW-0472">Membrane</keyword>
<evidence type="ECO:0000256" key="12">
    <source>
        <dbReference type="ARBA" id="ARBA00022989"/>
    </source>
</evidence>